<evidence type="ECO:0000313" key="1">
    <source>
        <dbReference type="EMBL" id="CAI9558287.1"/>
    </source>
</evidence>
<accession>A0ABN9CGQ3</accession>
<sequence>MQLSKYCSLGNHHVSTAPVTVCFTPLQQTVYIALGDVAYHSWLSCCCS</sequence>
<organism evidence="1 2">
    <name type="scientific">Staurois parvus</name>
    <dbReference type="NCBI Taxonomy" id="386267"/>
    <lineage>
        <taxon>Eukaryota</taxon>
        <taxon>Metazoa</taxon>
        <taxon>Chordata</taxon>
        <taxon>Craniata</taxon>
        <taxon>Vertebrata</taxon>
        <taxon>Euteleostomi</taxon>
        <taxon>Amphibia</taxon>
        <taxon>Batrachia</taxon>
        <taxon>Anura</taxon>
        <taxon>Neobatrachia</taxon>
        <taxon>Ranoidea</taxon>
        <taxon>Ranidae</taxon>
        <taxon>Staurois</taxon>
    </lineage>
</organism>
<keyword evidence="2" id="KW-1185">Reference proteome</keyword>
<proteinExistence type="predicted"/>
<comment type="caution">
    <text evidence="1">The sequence shown here is derived from an EMBL/GenBank/DDBJ whole genome shotgun (WGS) entry which is preliminary data.</text>
</comment>
<gene>
    <name evidence="1" type="ORF">SPARVUS_LOCUS4866776</name>
</gene>
<name>A0ABN9CGQ3_9NEOB</name>
<dbReference type="Proteomes" id="UP001162483">
    <property type="component" value="Unassembled WGS sequence"/>
</dbReference>
<dbReference type="EMBL" id="CATNWA010009609">
    <property type="protein sequence ID" value="CAI9558287.1"/>
    <property type="molecule type" value="Genomic_DNA"/>
</dbReference>
<evidence type="ECO:0000313" key="2">
    <source>
        <dbReference type="Proteomes" id="UP001162483"/>
    </source>
</evidence>
<protein>
    <submittedName>
        <fullName evidence="1">Uncharacterized protein</fullName>
    </submittedName>
</protein>
<reference evidence="1" key="1">
    <citation type="submission" date="2023-05" db="EMBL/GenBank/DDBJ databases">
        <authorList>
            <person name="Stuckert A."/>
        </authorList>
    </citation>
    <scope>NUCLEOTIDE SEQUENCE</scope>
</reference>